<dbReference type="AlphaFoldDB" id="A0A2T5LRY2"/>
<dbReference type="VEuPathDB" id="FungiDB:P175DRAFT_0525761"/>
<evidence type="ECO:0008006" key="3">
    <source>
        <dbReference type="Google" id="ProtNLM"/>
    </source>
</evidence>
<dbReference type="PANTHER" id="PTHR28037:SF1">
    <property type="entry name" value="ALCOHOL O-ACETYLTRANSFERASE 1-RELATED"/>
    <property type="match status" value="1"/>
</dbReference>
<dbReference type="RefSeq" id="XP_040750434.1">
    <property type="nucleotide sequence ID" value="XM_040899429.1"/>
</dbReference>
<sequence length="488" mass="53294">MRFATAGPNEQRVISREYCGFYNALVIGAVYEFSGSAIDVRLSRSFFGAAKRCIEKHPSLSVIVQDMHTDAAFFERVPTMNLENHISIVAGGDNSALASTKADDGDEMAQIERLLPSILDRPWPASIPPWRIVVLPLSSSTLQGSERTRCFIAFSLSHALGDGIIALAFHRTFRDGIFDRIEEDCSTLATPVADFPAPFDTAKNLPISWRFLLRPLVAVLLPPFVTEALGLRATASAVNSATWTGVKMFFEPESFHSCLKLIEIPGPEVEKVLQVARKNGARLTATIHQSIVRALSRAIPNSEAGNFVSGTAVNMRRAFGISDDDMGFFTNACYESHWRADDWASPWSDDAWHCARSLTEKLADCAVTLQDQPVGLLRYVPSIRNWTAAKMGKHRDCSYELSNLGAFNAAESQDPASGAQCNITKMIFSRPVDATGAPLMLSAVSVKGGNLVISVVWQPGALGVPVESESTFVDGICTFLKEDLRSLE</sequence>
<name>A0A2T5LRY2_9EURO</name>
<dbReference type="PANTHER" id="PTHR28037">
    <property type="entry name" value="ALCOHOL O-ACETYLTRANSFERASE 1-RELATED"/>
    <property type="match status" value="1"/>
</dbReference>
<dbReference type="InterPro" id="IPR010828">
    <property type="entry name" value="Atf2/Sli1-like"/>
</dbReference>
<proteinExistence type="predicted"/>
<dbReference type="GO" id="GO:0008080">
    <property type="term" value="F:N-acetyltransferase activity"/>
    <property type="evidence" value="ECO:0007669"/>
    <property type="project" value="TreeGrafter"/>
</dbReference>
<dbReference type="InterPro" id="IPR052058">
    <property type="entry name" value="Alcohol_O-acetyltransferase"/>
</dbReference>
<dbReference type="Pfam" id="PF07247">
    <property type="entry name" value="AATase"/>
    <property type="match status" value="1"/>
</dbReference>
<comment type="caution">
    <text evidence="1">The sequence shown here is derived from an EMBL/GenBank/DDBJ whole genome shotgun (WGS) entry which is preliminary data.</text>
</comment>
<gene>
    <name evidence="1" type="ORF">P175DRAFT_0525761</name>
</gene>
<reference evidence="1 2" key="1">
    <citation type="journal article" date="2018" name="Proc. Natl. Acad. Sci. U.S.A.">
        <title>Linking secondary metabolites to gene clusters through genome sequencing of six diverse Aspergillus species.</title>
        <authorList>
            <person name="Kaerboelling I."/>
            <person name="Vesth T.C."/>
            <person name="Frisvad J.C."/>
            <person name="Nybo J.L."/>
            <person name="Theobald S."/>
            <person name="Kuo A."/>
            <person name="Bowyer P."/>
            <person name="Matsuda Y."/>
            <person name="Mondo S."/>
            <person name="Lyhne E.K."/>
            <person name="Kogle M.E."/>
            <person name="Clum A."/>
            <person name="Lipzen A."/>
            <person name="Salamov A."/>
            <person name="Ngan C.Y."/>
            <person name="Daum C."/>
            <person name="Chiniquy J."/>
            <person name="Barry K."/>
            <person name="LaButti K."/>
            <person name="Haridas S."/>
            <person name="Simmons B.A."/>
            <person name="Magnuson J.K."/>
            <person name="Mortensen U.H."/>
            <person name="Larsen T.O."/>
            <person name="Grigoriev I.V."/>
            <person name="Baker S.E."/>
            <person name="Andersen M.R."/>
        </authorList>
    </citation>
    <scope>NUCLEOTIDE SEQUENCE [LARGE SCALE GENOMIC DNA]</scope>
    <source>
        <strain evidence="1 2">IBT 24754</strain>
    </source>
</reference>
<organism evidence="1 2">
    <name type="scientific">Aspergillus ochraceoroseus IBT 24754</name>
    <dbReference type="NCBI Taxonomy" id="1392256"/>
    <lineage>
        <taxon>Eukaryota</taxon>
        <taxon>Fungi</taxon>
        <taxon>Dikarya</taxon>
        <taxon>Ascomycota</taxon>
        <taxon>Pezizomycotina</taxon>
        <taxon>Eurotiomycetes</taxon>
        <taxon>Eurotiomycetidae</taxon>
        <taxon>Eurotiales</taxon>
        <taxon>Aspergillaceae</taxon>
        <taxon>Aspergillus</taxon>
        <taxon>Aspergillus subgen. Nidulantes</taxon>
    </lineage>
</organism>
<dbReference type="EMBL" id="MSFN02000007">
    <property type="protein sequence ID" value="PTU19042.1"/>
    <property type="molecule type" value="Genomic_DNA"/>
</dbReference>
<protein>
    <recommendedName>
        <fullName evidence="3">Alcohol acetyltransferase</fullName>
    </recommendedName>
</protein>
<dbReference type="Proteomes" id="UP000244073">
    <property type="component" value="Unassembled WGS sequence"/>
</dbReference>
<accession>A0A2T5LRY2</accession>
<dbReference type="OrthoDB" id="2150604at2759"/>
<dbReference type="GeneID" id="63816311"/>
<evidence type="ECO:0000313" key="2">
    <source>
        <dbReference type="Proteomes" id="UP000244073"/>
    </source>
</evidence>
<evidence type="ECO:0000313" key="1">
    <source>
        <dbReference type="EMBL" id="PTU19042.1"/>
    </source>
</evidence>